<keyword evidence="2" id="KW-1185">Reference proteome</keyword>
<organism evidence="1 2">
    <name type="scientific">Mycena metata</name>
    <dbReference type="NCBI Taxonomy" id="1033252"/>
    <lineage>
        <taxon>Eukaryota</taxon>
        <taxon>Fungi</taxon>
        <taxon>Dikarya</taxon>
        <taxon>Basidiomycota</taxon>
        <taxon>Agaricomycotina</taxon>
        <taxon>Agaricomycetes</taxon>
        <taxon>Agaricomycetidae</taxon>
        <taxon>Agaricales</taxon>
        <taxon>Marasmiineae</taxon>
        <taxon>Mycenaceae</taxon>
        <taxon>Mycena</taxon>
    </lineage>
</organism>
<accession>A0AAD7DDR4</accession>
<protein>
    <submittedName>
        <fullName evidence="1">Uncharacterized protein</fullName>
    </submittedName>
</protein>
<dbReference type="Proteomes" id="UP001215598">
    <property type="component" value="Unassembled WGS sequence"/>
</dbReference>
<dbReference type="EMBL" id="JARKIB010000921">
    <property type="protein sequence ID" value="KAJ7688916.1"/>
    <property type="molecule type" value="Genomic_DNA"/>
</dbReference>
<gene>
    <name evidence="1" type="ORF">B0H16DRAFT_1752991</name>
</gene>
<evidence type="ECO:0000313" key="2">
    <source>
        <dbReference type="Proteomes" id="UP001215598"/>
    </source>
</evidence>
<comment type="caution">
    <text evidence="1">The sequence shown here is derived from an EMBL/GenBank/DDBJ whole genome shotgun (WGS) entry which is preliminary data.</text>
</comment>
<name>A0AAD7DDR4_9AGAR</name>
<proteinExistence type="predicted"/>
<evidence type="ECO:0000313" key="1">
    <source>
        <dbReference type="EMBL" id="KAJ7688916.1"/>
    </source>
</evidence>
<reference evidence="1" key="1">
    <citation type="submission" date="2023-03" db="EMBL/GenBank/DDBJ databases">
        <title>Massive genome expansion in bonnet fungi (Mycena s.s.) driven by repeated elements and novel gene families across ecological guilds.</title>
        <authorList>
            <consortium name="Lawrence Berkeley National Laboratory"/>
            <person name="Harder C.B."/>
            <person name="Miyauchi S."/>
            <person name="Viragh M."/>
            <person name="Kuo A."/>
            <person name="Thoen E."/>
            <person name="Andreopoulos B."/>
            <person name="Lu D."/>
            <person name="Skrede I."/>
            <person name="Drula E."/>
            <person name="Henrissat B."/>
            <person name="Morin E."/>
            <person name="Kohler A."/>
            <person name="Barry K."/>
            <person name="LaButti K."/>
            <person name="Morin E."/>
            <person name="Salamov A."/>
            <person name="Lipzen A."/>
            <person name="Mereny Z."/>
            <person name="Hegedus B."/>
            <person name="Baldrian P."/>
            <person name="Stursova M."/>
            <person name="Weitz H."/>
            <person name="Taylor A."/>
            <person name="Grigoriev I.V."/>
            <person name="Nagy L.G."/>
            <person name="Martin F."/>
            <person name="Kauserud H."/>
        </authorList>
    </citation>
    <scope>NUCLEOTIDE SEQUENCE</scope>
    <source>
        <strain evidence="1">CBHHK182m</strain>
    </source>
</reference>
<dbReference type="AlphaFoldDB" id="A0AAD7DDR4"/>
<sequence>MTTHYQFLAPQASPRAAGAASVPAAVTSALVELGGTVDVLAAHTDAVSTAPLTEVPNALAGVAHAADAVHTALTALTAAINAAALFAAPSPAMPPVLSNFIRNSGPWIAGLLYSVIPSASLQAVPGNGSKWHAITRGKYVGLTQDLAISLSAVTGVSTGLREKFNTQVEALDHFNSVLNLNAVAIV</sequence>